<dbReference type="InterPro" id="IPR047202">
    <property type="entry name" value="Lipocalin_Blc-like_dom"/>
</dbReference>
<dbReference type="Pfam" id="PF08212">
    <property type="entry name" value="Lipocalin_2"/>
    <property type="match status" value="1"/>
</dbReference>
<evidence type="ECO:0000256" key="1">
    <source>
        <dbReference type="SAM" id="MobiDB-lite"/>
    </source>
</evidence>
<organism evidence="4 5">
    <name type="scientific">Mycolicibacterium obuense</name>
    <dbReference type="NCBI Taxonomy" id="1807"/>
    <lineage>
        <taxon>Bacteria</taxon>
        <taxon>Bacillati</taxon>
        <taxon>Actinomycetota</taxon>
        <taxon>Actinomycetes</taxon>
        <taxon>Mycobacteriales</taxon>
        <taxon>Mycobacteriaceae</taxon>
        <taxon>Mycolicibacterium</taxon>
    </lineage>
</organism>
<name>A0A0J6YI20_9MYCO</name>
<evidence type="ECO:0000256" key="2">
    <source>
        <dbReference type="SAM" id="SignalP"/>
    </source>
</evidence>
<feature type="signal peptide" evidence="2">
    <location>
        <begin position="1"/>
        <end position="31"/>
    </location>
</feature>
<feature type="compositionally biased region" description="Basic and acidic residues" evidence="1">
    <location>
        <begin position="50"/>
        <end position="89"/>
    </location>
</feature>
<feature type="compositionally biased region" description="Low complexity" evidence="1">
    <location>
        <begin position="28"/>
        <end position="39"/>
    </location>
</feature>
<evidence type="ECO:0000259" key="3">
    <source>
        <dbReference type="Pfam" id="PF08212"/>
    </source>
</evidence>
<dbReference type="InterPro" id="IPR022272">
    <property type="entry name" value="Lipocalin_CS"/>
</dbReference>
<feature type="compositionally biased region" description="Polar residues" evidence="1">
    <location>
        <begin position="98"/>
        <end position="117"/>
    </location>
</feature>
<dbReference type="AlphaFoldDB" id="A0A0J6YI20"/>
<dbReference type="RefSeq" id="WP_053079430.1">
    <property type="nucleotide sequence ID" value="NZ_JYNU01000030.1"/>
</dbReference>
<proteinExistence type="predicted"/>
<dbReference type="SUPFAM" id="SSF50814">
    <property type="entry name" value="Lipocalins"/>
    <property type="match status" value="1"/>
</dbReference>
<evidence type="ECO:0000313" key="4">
    <source>
        <dbReference type="EMBL" id="KMO72516.1"/>
    </source>
</evidence>
<dbReference type="InterPro" id="IPR012674">
    <property type="entry name" value="Calycin"/>
</dbReference>
<feature type="chain" id="PRO_5005285092" evidence="2">
    <location>
        <begin position="32"/>
        <end position="307"/>
    </location>
</feature>
<protein>
    <submittedName>
        <fullName evidence="4">Outer membrane lipoprotein Blc</fullName>
    </submittedName>
</protein>
<keyword evidence="4" id="KW-0449">Lipoprotein</keyword>
<dbReference type="InterPro" id="IPR000566">
    <property type="entry name" value="Lipocln_cytosolic_FA-bd_dom"/>
</dbReference>
<evidence type="ECO:0000313" key="5">
    <source>
        <dbReference type="Proteomes" id="UP000036313"/>
    </source>
</evidence>
<feature type="domain" description="Lipocalin/cytosolic fatty-acid binding" evidence="3">
    <location>
        <begin position="148"/>
        <end position="281"/>
    </location>
</feature>
<comment type="caution">
    <text evidence="4">The sequence shown here is derived from an EMBL/GenBank/DDBJ whole genome shotgun (WGS) entry which is preliminary data.</text>
</comment>
<dbReference type="PATRIC" id="fig|1807.14.peg.4057"/>
<dbReference type="CDD" id="cd19438">
    <property type="entry name" value="lipocalin_Blc-like"/>
    <property type="match status" value="1"/>
</dbReference>
<dbReference type="PROSITE" id="PS00213">
    <property type="entry name" value="LIPOCALIN"/>
    <property type="match status" value="1"/>
</dbReference>
<dbReference type="PANTHER" id="PTHR10612:SF34">
    <property type="entry name" value="APOLIPOPROTEIN D"/>
    <property type="match status" value="1"/>
</dbReference>
<dbReference type="Proteomes" id="UP000036313">
    <property type="component" value="Unassembled WGS sequence"/>
</dbReference>
<accession>A0A0J6YI20</accession>
<dbReference type="PRINTS" id="PR01171">
    <property type="entry name" value="BCTLIPOCALIN"/>
</dbReference>
<feature type="region of interest" description="Disordered" evidence="1">
    <location>
        <begin position="28"/>
        <end position="122"/>
    </location>
</feature>
<dbReference type="Gene3D" id="2.40.128.20">
    <property type="match status" value="1"/>
</dbReference>
<keyword evidence="2" id="KW-0732">Signal</keyword>
<dbReference type="PANTHER" id="PTHR10612">
    <property type="entry name" value="APOLIPOPROTEIN D"/>
    <property type="match status" value="1"/>
</dbReference>
<reference evidence="4 5" key="1">
    <citation type="journal article" date="2015" name="Genome Biol. Evol.">
        <title>Characterization of Three Mycobacterium spp. with Potential Use in Bioremediation by Genome Sequencing and Comparative Genomics.</title>
        <authorList>
            <person name="Das S."/>
            <person name="Pettersson B.M."/>
            <person name="Behra P.R."/>
            <person name="Ramesh M."/>
            <person name="Dasgupta S."/>
            <person name="Bhattacharya A."/>
            <person name="Kirsebom L.A."/>
        </authorList>
    </citation>
    <scope>NUCLEOTIDE SEQUENCE [LARGE SCALE GENOMIC DNA]</scope>
    <source>
        <strain evidence="4 5">DSM 44075</strain>
    </source>
</reference>
<sequence precursor="true">MITHHRWQLSLVTCAAGASLALGLGAGTAAADTGGTDSAHSASQSTERASTAKDRRDARRADRAAKQTERASDRAERRAERAAARKTSDDSATETKPLRQNNSRPTSADDSAPSEPSNGPLANALATLTGAASRPTAVRTPPATVPSVDVDQYLGTWYEVGSVKQFFSVGLVNTTAEYSLNDDGTIKVVNSGNYFFDKGPKSTINGTASPVDDTNAKLNVTFFGPPSNKAPGNYWIVDLGDDYEYAIVTDPTGRSGFILSRDPVVTPDEYQALKAQAKASGVRGIITKTRQPGARQATEMTTATALF</sequence>
<feature type="compositionally biased region" description="Polar residues" evidence="1">
    <location>
        <begin position="40"/>
        <end position="49"/>
    </location>
</feature>
<gene>
    <name evidence="4" type="primary">blc_2</name>
    <name evidence="4" type="ORF">MOBUDSM44075_04031</name>
</gene>
<dbReference type="InterPro" id="IPR002446">
    <property type="entry name" value="Lipocalin_bac"/>
</dbReference>
<dbReference type="EMBL" id="JYNU01000030">
    <property type="protein sequence ID" value="KMO72516.1"/>
    <property type="molecule type" value="Genomic_DNA"/>
</dbReference>
<dbReference type="GO" id="GO:0006950">
    <property type="term" value="P:response to stress"/>
    <property type="evidence" value="ECO:0007669"/>
    <property type="project" value="UniProtKB-ARBA"/>
</dbReference>